<evidence type="ECO:0000313" key="4">
    <source>
        <dbReference type="Proteomes" id="UP000650616"/>
    </source>
</evidence>
<dbReference type="RefSeq" id="WP_169937290.1">
    <property type="nucleotide sequence ID" value="NZ_CP012545.1"/>
</dbReference>
<gene>
    <name evidence="2" type="ORF">CCAL12919_03215</name>
    <name evidence="3" type="ORF">CCAL9337_03100</name>
</gene>
<comment type="caution">
    <text evidence="3">The sequence shown here is derived from an EMBL/GenBank/DDBJ whole genome shotgun (WGS) entry which is preliminary data.</text>
</comment>
<organism evidence="3 4">
    <name type="scientific">Campylobacter californiensis</name>
    <dbReference type="NCBI Taxonomy" id="1032243"/>
    <lineage>
        <taxon>Bacteria</taxon>
        <taxon>Pseudomonadati</taxon>
        <taxon>Campylobacterota</taxon>
        <taxon>Epsilonproteobacteria</taxon>
        <taxon>Campylobacterales</taxon>
        <taxon>Campylobacteraceae</taxon>
        <taxon>Campylobacter</taxon>
    </lineage>
</organism>
<proteinExistence type="predicted"/>
<dbReference type="AlphaFoldDB" id="A0AAW3ZXG6"/>
<reference evidence="2 5" key="2">
    <citation type="submission" date="2020-10" db="EMBL/GenBank/DDBJ databases">
        <title>Campylobacter californiensis sp. nov. isolated from cattle and feral swine in California.</title>
        <authorList>
            <person name="Miller W.G."/>
        </authorList>
    </citation>
    <scope>NUCLEOTIDE SEQUENCE [LARGE SCALE GENOMIC DNA]</scope>
    <source>
        <strain evidence="2 5">RM12919</strain>
    </source>
</reference>
<dbReference type="InterPro" id="IPR013096">
    <property type="entry name" value="Cupin_2"/>
</dbReference>
<evidence type="ECO:0000313" key="2">
    <source>
        <dbReference type="EMBL" id="MBE2986147.1"/>
    </source>
</evidence>
<dbReference type="Proteomes" id="UP000650616">
    <property type="component" value="Unassembled WGS sequence"/>
</dbReference>
<keyword evidence="4" id="KW-1185">Reference proteome</keyword>
<reference evidence="3 4" key="1">
    <citation type="submission" date="2015-08" db="EMBL/GenBank/DDBJ databases">
        <title>Comparative genomics of the Campylobacter concisus group.</title>
        <authorList>
            <person name="Yee E."/>
            <person name="Chapman M.H."/>
            <person name="Huynh S."/>
            <person name="Bono J.L."/>
            <person name="On S.L."/>
            <person name="St Leger J."/>
            <person name="Foster G."/>
            <person name="Parker C.T."/>
            <person name="Miller W.G."/>
        </authorList>
    </citation>
    <scope>NUCLEOTIDE SEQUENCE [LARGE SCALE GENOMIC DNA]</scope>
    <source>
        <strain evidence="3 4">RM9337</strain>
    </source>
</reference>
<dbReference type="EMBL" id="LIWG01000002">
    <property type="protein sequence ID" value="MBE3607720.1"/>
    <property type="molecule type" value="Genomic_DNA"/>
</dbReference>
<dbReference type="Proteomes" id="UP001318760">
    <property type="component" value="Unassembled WGS sequence"/>
</dbReference>
<name>A0AAW3ZXG6_9BACT</name>
<dbReference type="Gene3D" id="2.60.120.10">
    <property type="entry name" value="Jelly Rolls"/>
    <property type="match status" value="1"/>
</dbReference>
<dbReference type="InterPro" id="IPR014710">
    <property type="entry name" value="RmlC-like_jellyroll"/>
</dbReference>
<dbReference type="Pfam" id="PF07883">
    <property type="entry name" value="Cupin_2"/>
    <property type="match status" value="1"/>
</dbReference>
<protein>
    <submittedName>
        <fullName evidence="3">Cupin domain-containing protein</fullName>
    </submittedName>
</protein>
<evidence type="ECO:0000313" key="3">
    <source>
        <dbReference type="EMBL" id="MBE3607720.1"/>
    </source>
</evidence>
<dbReference type="InterPro" id="IPR011051">
    <property type="entry name" value="RmlC_Cupin_sf"/>
</dbReference>
<accession>A0AAW3ZXG6</accession>
<feature type="domain" description="Cupin type-2" evidence="1">
    <location>
        <begin position="42"/>
        <end position="103"/>
    </location>
</feature>
<evidence type="ECO:0000313" key="5">
    <source>
        <dbReference type="Proteomes" id="UP001318760"/>
    </source>
</evidence>
<evidence type="ECO:0000259" key="1">
    <source>
        <dbReference type="Pfam" id="PF07883"/>
    </source>
</evidence>
<dbReference type="CDD" id="cd06981">
    <property type="entry name" value="cupin_reut_a1446"/>
    <property type="match status" value="1"/>
</dbReference>
<sequence length="106" mass="12589">MGHLSEDRQNIFKNLNFSSKFEIVDEFFKNEKIRVERILSSGQTTKWQDNDEDEWVCLLDGEAKIRYENGDKISLNRGDTLFIKAHTKHQVSYTSQECIWLCFFSF</sequence>
<dbReference type="EMBL" id="JADBHS010000004">
    <property type="protein sequence ID" value="MBE2986147.1"/>
    <property type="molecule type" value="Genomic_DNA"/>
</dbReference>
<dbReference type="SUPFAM" id="SSF51182">
    <property type="entry name" value="RmlC-like cupins"/>
    <property type="match status" value="1"/>
</dbReference>